<dbReference type="CDD" id="cd06267">
    <property type="entry name" value="PBP1_LacI_sugar_binding-like"/>
    <property type="match status" value="1"/>
</dbReference>
<evidence type="ECO:0000256" key="2">
    <source>
        <dbReference type="ARBA" id="ARBA00023125"/>
    </source>
</evidence>
<evidence type="ECO:0000256" key="3">
    <source>
        <dbReference type="ARBA" id="ARBA00023163"/>
    </source>
</evidence>
<evidence type="ECO:0000313" key="6">
    <source>
        <dbReference type="Proteomes" id="UP000183263"/>
    </source>
</evidence>
<dbReference type="PROSITE" id="PS50932">
    <property type="entry name" value="HTH_LACI_2"/>
    <property type="match status" value="1"/>
</dbReference>
<evidence type="ECO:0000313" key="5">
    <source>
        <dbReference type="EMBL" id="SDI64956.1"/>
    </source>
</evidence>
<dbReference type="InterPro" id="IPR028082">
    <property type="entry name" value="Peripla_BP_I"/>
</dbReference>
<keyword evidence="2" id="KW-0238">DNA-binding</keyword>
<dbReference type="Pfam" id="PF00356">
    <property type="entry name" value="LacI"/>
    <property type="match status" value="1"/>
</dbReference>
<dbReference type="Gene3D" id="1.10.260.40">
    <property type="entry name" value="lambda repressor-like DNA-binding domains"/>
    <property type="match status" value="1"/>
</dbReference>
<evidence type="ECO:0000256" key="1">
    <source>
        <dbReference type="ARBA" id="ARBA00023015"/>
    </source>
</evidence>
<dbReference type="PANTHER" id="PTHR30146:SF109">
    <property type="entry name" value="HTH-TYPE TRANSCRIPTIONAL REGULATOR GALS"/>
    <property type="match status" value="1"/>
</dbReference>
<dbReference type="Proteomes" id="UP000183263">
    <property type="component" value="Unassembled WGS sequence"/>
</dbReference>
<dbReference type="SMART" id="SM00354">
    <property type="entry name" value="HTH_LACI"/>
    <property type="match status" value="1"/>
</dbReference>
<dbReference type="SUPFAM" id="SSF47413">
    <property type="entry name" value="lambda repressor-like DNA-binding domains"/>
    <property type="match status" value="1"/>
</dbReference>
<dbReference type="PANTHER" id="PTHR30146">
    <property type="entry name" value="LACI-RELATED TRANSCRIPTIONAL REPRESSOR"/>
    <property type="match status" value="1"/>
</dbReference>
<keyword evidence="6" id="KW-1185">Reference proteome</keyword>
<gene>
    <name evidence="5" type="ORF">SAMN05444695_109159</name>
</gene>
<dbReference type="Gene3D" id="3.40.50.2300">
    <property type="match status" value="2"/>
</dbReference>
<organism evidence="5 6">
    <name type="scientific">Rhodococcus triatomae</name>
    <dbReference type="NCBI Taxonomy" id="300028"/>
    <lineage>
        <taxon>Bacteria</taxon>
        <taxon>Bacillati</taxon>
        <taxon>Actinomycetota</taxon>
        <taxon>Actinomycetes</taxon>
        <taxon>Mycobacteriales</taxon>
        <taxon>Nocardiaceae</taxon>
        <taxon>Rhodococcus</taxon>
    </lineage>
</organism>
<keyword evidence="3" id="KW-0804">Transcription</keyword>
<dbReference type="RefSeq" id="WP_072736820.1">
    <property type="nucleotide sequence ID" value="NZ_CP048813.1"/>
</dbReference>
<keyword evidence="1" id="KW-0805">Transcription regulation</keyword>
<accession>A0A1G8MAE9</accession>
<dbReference type="GO" id="GO:0003700">
    <property type="term" value="F:DNA-binding transcription factor activity"/>
    <property type="evidence" value="ECO:0007669"/>
    <property type="project" value="TreeGrafter"/>
</dbReference>
<dbReference type="CDD" id="cd01392">
    <property type="entry name" value="HTH_LacI"/>
    <property type="match status" value="1"/>
</dbReference>
<dbReference type="GO" id="GO:0000976">
    <property type="term" value="F:transcription cis-regulatory region binding"/>
    <property type="evidence" value="ECO:0007669"/>
    <property type="project" value="TreeGrafter"/>
</dbReference>
<proteinExistence type="predicted"/>
<dbReference type="SUPFAM" id="SSF53822">
    <property type="entry name" value="Periplasmic binding protein-like I"/>
    <property type="match status" value="1"/>
</dbReference>
<dbReference type="AlphaFoldDB" id="A0A1G8MAE9"/>
<dbReference type="EMBL" id="FNDN01000009">
    <property type="protein sequence ID" value="SDI64956.1"/>
    <property type="molecule type" value="Genomic_DNA"/>
</dbReference>
<dbReference type="InterPro" id="IPR046335">
    <property type="entry name" value="LacI/GalR-like_sensor"/>
</dbReference>
<name>A0A1G8MAE9_9NOCA</name>
<reference evidence="5 6" key="1">
    <citation type="submission" date="2016-10" db="EMBL/GenBank/DDBJ databases">
        <authorList>
            <person name="de Groot N.N."/>
        </authorList>
    </citation>
    <scope>NUCLEOTIDE SEQUENCE [LARGE SCALE GENOMIC DNA]</scope>
    <source>
        <strain evidence="5 6">DSM 44892</strain>
    </source>
</reference>
<dbReference type="InterPro" id="IPR010982">
    <property type="entry name" value="Lambda_DNA-bd_dom_sf"/>
</dbReference>
<sequence length="349" mass="37233">MRAKRPTLADVAERAGTSTAVVSYVLNNGPRPVSDALRARVVEALDELNYRPDRIAQALRRPRRWRQVGLLVPDLSMPLFRTLVARVEFEARERRHLTMIGSTGFDPEREVEFARSFTDVGIDGLLVVGAVDAPATAELCARARIPVVWVHNSRGRIEAPVIGADHVAAGRLATRHLVDEHGCDDVVFVGGFTAEEVRHGDRETVAQRLQGFRSVVGESAEVVGTDLSAAGAYAAVGDFLRRRGRVPQGMVVGTYGQSAAAVRAVTDAGLGVPGDIRIVGFDADTANDYRQISLTAVQQRIDAIAGRALGCLLDESGSGGADPAPDWSDVLLNLRESCGCAAGGGPVRP</sequence>
<evidence type="ECO:0000259" key="4">
    <source>
        <dbReference type="PROSITE" id="PS50932"/>
    </source>
</evidence>
<feature type="domain" description="HTH lacI-type" evidence="4">
    <location>
        <begin position="6"/>
        <end position="61"/>
    </location>
</feature>
<dbReference type="InterPro" id="IPR000843">
    <property type="entry name" value="HTH_LacI"/>
</dbReference>
<dbReference type="Pfam" id="PF13377">
    <property type="entry name" value="Peripla_BP_3"/>
    <property type="match status" value="1"/>
</dbReference>
<protein>
    <submittedName>
        <fullName evidence="5">LacI family transcriptional regulator</fullName>
    </submittedName>
</protein>